<gene>
    <name evidence="2" type="ORF">B0E34_13330</name>
</gene>
<dbReference type="Proteomes" id="UP000196355">
    <property type="component" value="Unassembled WGS sequence"/>
</dbReference>
<reference evidence="3" key="1">
    <citation type="submission" date="2017-02" db="EMBL/GenBank/DDBJ databases">
        <authorList>
            <person name="Tetz G."/>
            <person name="Tetz V."/>
        </authorList>
    </citation>
    <scope>NUCLEOTIDE SEQUENCE [LARGE SCALE GENOMIC DNA]</scope>
    <source>
        <strain evidence="3">VT16-26</strain>
    </source>
</reference>
<feature type="compositionally biased region" description="Basic and acidic residues" evidence="1">
    <location>
        <begin position="1"/>
        <end position="13"/>
    </location>
</feature>
<organism evidence="2 3">
    <name type="scientific">Chryseobacterium mucoviscidosis</name>
    <dbReference type="NCBI Taxonomy" id="1945581"/>
    <lineage>
        <taxon>Bacteria</taxon>
        <taxon>Pseudomonadati</taxon>
        <taxon>Bacteroidota</taxon>
        <taxon>Flavobacteriia</taxon>
        <taxon>Flavobacteriales</taxon>
        <taxon>Weeksellaceae</taxon>
        <taxon>Chryseobacterium group</taxon>
        <taxon>Chryseobacterium</taxon>
    </lineage>
</organism>
<proteinExistence type="predicted"/>
<name>A0A202BYC8_9FLAO</name>
<dbReference type="EMBL" id="MVAG01000122">
    <property type="protein sequence ID" value="OVE56509.1"/>
    <property type="molecule type" value="Genomic_DNA"/>
</dbReference>
<dbReference type="AlphaFoldDB" id="A0A202BYC8"/>
<evidence type="ECO:0000313" key="3">
    <source>
        <dbReference type="Proteomes" id="UP000196355"/>
    </source>
</evidence>
<comment type="caution">
    <text evidence="2">The sequence shown here is derived from an EMBL/GenBank/DDBJ whole genome shotgun (WGS) entry which is preliminary data.</text>
</comment>
<protein>
    <submittedName>
        <fullName evidence="2">Uncharacterized protein</fullName>
    </submittedName>
</protein>
<accession>A0A202BYC8</accession>
<keyword evidence="3" id="KW-1185">Reference proteome</keyword>
<evidence type="ECO:0000313" key="2">
    <source>
        <dbReference type="EMBL" id="OVE56509.1"/>
    </source>
</evidence>
<feature type="region of interest" description="Disordered" evidence="1">
    <location>
        <begin position="1"/>
        <end position="40"/>
    </location>
</feature>
<sequence>MVAKTTDNKDKSNAADPSSASEKSRQTENNAVNENEMENSSLHRFFISAIKDIYFAENALMDASDQMKKEELKETSKDTHKPS</sequence>
<dbReference type="RefSeq" id="WP_087710152.1">
    <property type="nucleotide sequence ID" value="NZ_MVAG01000122.1"/>
</dbReference>
<evidence type="ECO:0000256" key="1">
    <source>
        <dbReference type="SAM" id="MobiDB-lite"/>
    </source>
</evidence>